<dbReference type="AlphaFoldDB" id="A0A2J8A2E0"/>
<dbReference type="InterPro" id="IPR009880">
    <property type="entry name" value="Glyoxal_oxidase_N"/>
</dbReference>
<dbReference type="InterPro" id="IPR037293">
    <property type="entry name" value="Gal_Oxidase_central_sf"/>
</dbReference>
<feature type="domain" description="Glyoxal oxidase N-terminal" evidence="3">
    <location>
        <begin position="40"/>
        <end position="135"/>
    </location>
</feature>
<dbReference type="Proteomes" id="UP000236333">
    <property type="component" value="Unassembled WGS sequence"/>
</dbReference>
<feature type="region of interest" description="Disordered" evidence="2">
    <location>
        <begin position="63"/>
        <end position="92"/>
    </location>
</feature>
<dbReference type="PANTHER" id="PTHR32208">
    <property type="entry name" value="SECRETED PROTEIN-RELATED"/>
    <property type="match status" value="1"/>
</dbReference>
<sequence>MLGTSPVAQLGIPPLASQAVPCLLASCFVPSVFDRLNCCRWQVEDMLGIPRVMGDATSLPTGKVTLHGGAQKGKANASPTSSSTPNSMSLMYSPENAEGERYEKYSFGPIARVYHAAACLDISGKILLAGSETSYGNETTLPPGMSPSLTAPLEYRLEFAVPREIGPGSNRPIILSAPASIIPDRVFNVKFLYTGGPLYGASIVAPCASTHSLNINQRVIILEIVQTLPGGFVQIAAPPADLFGKAALGYYMLFLLGQGGTYSEGVWLQMVPP</sequence>
<evidence type="ECO:0000259" key="3">
    <source>
        <dbReference type="Pfam" id="PF07250"/>
    </source>
</evidence>
<organism evidence="5 6">
    <name type="scientific">Tetrabaena socialis</name>
    <dbReference type="NCBI Taxonomy" id="47790"/>
    <lineage>
        <taxon>Eukaryota</taxon>
        <taxon>Viridiplantae</taxon>
        <taxon>Chlorophyta</taxon>
        <taxon>core chlorophytes</taxon>
        <taxon>Chlorophyceae</taxon>
        <taxon>CS clade</taxon>
        <taxon>Chlamydomonadales</taxon>
        <taxon>Tetrabaenaceae</taxon>
        <taxon>Tetrabaena</taxon>
    </lineage>
</organism>
<feature type="domain" description="Galactose oxidase-like Early set" evidence="4">
    <location>
        <begin position="171"/>
        <end position="269"/>
    </location>
</feature>
<keyword evidence="1" id="KW-0732">Signal</keyword>
<evidence type="ECO:0000259" key="4">
    <source>
        <dbReference type="Pfam" id="PF09118"/>
    </source>
</evidence>
<dbReference type="InterPro" id="IPR014756">
    <property type="entry name" value="Ig_E-set"/>
</dbReference>
<dbReference type="Gene3D" id="2.130.10.80">
    <property type="entry name" value="Galactose oxidase/kelch, beta-propeller"/>
    <property type="match status" value="1"/>
</dbReference>
<dbReference type="OrthoDB" id="2019572at2759"/>
<feature type="compositionally biased region" description="Low complexity" evidence="2">
    <location>
        <begin position="75"/>
        <end position="92"/>
    </location>
</feature>
<protein>
    <submittedName>
        <fullName evidence="5">Uncharacterized protein</fullName>
    </submittedName>
</protein>
<dbReference type="EMBL" id="PGGS01000220">
    <property type="protein sequence ID" value="PNH06684.1"/>
    <property type="molecule type" value="Genomic_DNA"/>
</dbReference>
<dbReference type="SUPFAM" id="SSF81296">
    <property type="entry name" value="E set domains"/>
    <property type="match status" value="1"/>
</dbReference>
<comment type="caution">
    <text evidence="5">The sequence shown here is derived from an EMBL/GenBank/DDBJ whole genome shotgun (WGS) entry which is preliminary data.</text>
</comment>
<accession>A0A2J8A2E0</accession>
<dbReference type="Pfam" id="PF07250">
    <property type="entry name" value="Glyoxal_oxid_N"/>
    <property type="match status" value="1"/>
</dbReference>
<evidence type="ECO:0000313" key="5">
    <source>
        <dbReference type="EMBL" id="PNH06684.1"/>
    </source>
</evidence>
<dbReference type="Pfam" id="PF09118">
    <property type="entry name" value="GO-like_E_set"/>
    <property type="match status" value="1"/>
</dbReference>
<evidence type="ECO:0000256" key="1">
    <source>
        <dbReference type="ARBA" id="ARBA00022729"/>
    </source>
</evidence>
<name>A0A2J8A2E0_9CHLO</name>
<keyword evidence="6" id="KW-1185">Reference proteome</keyword>
<dbReference type="SUPFAM" id="SSF50965">
    <property type="entry name" value="Galactose oxidase, central domain"/>
    <property type="match status" value="1"/>
</dbReference>
<reference evidence="5 6" key="1">
    <citation type="journal article" date="2017" name="Mol. Biol. Evol.">
        <title>The 4-celled Tetrabaena socialis nuclear genome reveals the essential components for genetic control of cell number at the origin of multicellularity in the volvocine lineage.</title>
        <authorList>
            <person name="Featherston J."/>
            <person name="Arakaki Y."/>
            <person name="Hanschen E.R."/>
            <person name="Ferris P.J."/>
            <person name="Michod R.E."/>
            <person name="Olson B.J.S.C."/>
            <person name="Nozaki H."/>
            <person name="Durand P.M."/>
        </authorList>
    </citation>
    <scope>NUCLEOTIDE SEQUENCE [LARGE SCALE GENOMIC DNA]</scope>
    <source>
        <strain evidence="5 6">NIES-571</strain>
    </source>
</reference>
<gene>
    <name evidence="5" type="ORF">TSOC_006900</name>
</gene>
<dbReference type="InterPro" id="IPR015202">
    <property type="entry name" value="GO-like_E_set"/>
</dbReference>
<dbReference type="InterPro" id="IPR011043">
    <property type="entry name" value="Gal_Oxase/kelch_b-propeller"/>
</dbReference>
<dbReference type="PANTHER" id="PTHR32208:SF21">
    <property type="entry name" value="LOW QUALITY PROTEIN: ALDEHYDE OXIDASE GLOX-LIKE"/>
    <property type="match status" value="1"/>
</dbReference>
<dbReference type="Gene3D" id="2.60.40.10">
    <property type="entry name" value="Immunoglobulins"/>
    <property type="match status" value="1"/>
</dbReference>
<evidence type="ECO:0000256" key="2">
    <source>
        <dbReference type="SAM" id="MobiDB-lite"/>
    </source>
</evidence>
<dbReference type="CDD" id="cd02851">
    <property type="entry name" value="E_set_GO_C"/>
    <property type="match status" value="1"/>
</dbReference>
<evidence type="ECO:0000313" key="6">
    <source>
        <dbReference type="Proteomes" id="UP000236333"/>
    </source>
</evidence>
<dbReference type="InterPro" id="IPR013783">
    <property type="entry name" value="Ig-like_fold"/>
</dbReference>
<proteinExistence type="predicted"/>